<comment type="caution">
    <text evidence="1">The sequence shown here is derived from an EMBL/GenBank/DDBJ whole genome shotgun (WGS) entry which is preliminary data.</text>
</comment>
<dbReference type="Proteomes" id="UP000651208">
    <property type="component" value="Unassembled WGS sequence"/>
</dbReference>
<proteinExistence type="predicted"/>
<keyword evidence="2" id="KW-1185">Reference proteome</keyword>
<sequence>MEINKIFIEIDNDCNKYIFEIMLNDRCLNERDIDLIDIEITYKILNLNATDLKGEFYAGDGNIYDSFHIIDKVNAAKDQLSRFLDRILVMYDDIVKLYVK</sequence>
<accession>A0ABR7QX14</accession>
<reference evidence="1 2" key="1">
    <citation type="submission" date="2020-06" db="EMBL/GenBank/DDBJ databases">
        <title>Frischella cerana isolated from Apis cerana gut homogenate.</title>
        <authorList>
            <person name="Wolter L.A."/>
            <person name="Suenami S."/>
            <person name="Miyazaki R."/>
        </authorList>
    </citation>
    <scope>NUCLEOTIDE SEQUENCE [LARGE SCALE GENOMIC DNA]</scope>
    <source>
        <strain evidence="1 2">Ac13</strain>
    </source>
</reference>
<protein>
    <submittedName>
        <fullName evidence="1">Uncharacterized protein</fullName>
    </submittedName>
</protein>
<dbReference type="EMBL" id="JABURY010000013">
    <property type="protein sequence ID" value="MBC9130757.1"/>
    <property type="molecule type" value="Genomic_DNA"/>
</dbReference>
<name>A0ABR7QX14_9GAMM</name>
<evidence type="ECO:0000313" key="1">
    <source>
        <dbReference type="EMBL" id="MBC9130757.1"/>
    </source>
</evidence>
<evidence type="ECO:0000313" key="2">
    <source>
        <dbReference type="Proteomes" id="UP000651208"/>
    </source>
</evidence>
<organism evidence="1 2">
    <name type="scientific">Frischella japonica</name>
    <dbReference type="NCBI Taxonomy" id="2741544"/>
    <lineage>
        <taxon>Bacteria</taxon>
        <taxon>Pseudomonadati</taxon>
        <taxon>Pseudomonadota</taxon>
        <taxon>Gammaproteobacteria</taxon>
        <taxon>Orbales</taxon>
        <taxon>Orbaceae</taxon>
        <taxon>Frischella</taxon>
    </lineage>
</organism>
<gene>
    <name evidence="1" type="ORF">FcAc13_05470</name>
</gene>